<dbReference type="GO" id="GO:0051301">
    <property type="term" value="P:cell division"/>
    <property type="evidence" value="ECO:0007669"/>
    <property type="project" value="UniProtKB-KW"/>
</dbReference>
<evidence type="ECO:0000313" key="2">
    <source>
        <dbReference type="Proteomes" id="UP000185812"/>
    </source>
</evidence>
<reference evidence="2" key="1">
    <citation type="submission" date="2016-11" db="EMBL/GenBank/DDBJ databases">
        <authorList>
            <person name="Varghese N."/>
            <person name="Submissions S."/>
        </authorList>
    </citation>
    <scope>NUCLEOTIDE SEQUENCE [LARGE SCALE GENOMIC DNA]</scope>
    <source>
        <strain evidence="2">DSM 22212</strain>
    </source>
</reference>
<evidence type="ECO:0000313" key="1">
    <source>
        <dbReference type="EMBL" id="SHK15299.1"/>
    </source>
</evidence>
<protein>
    <submittedName>
        <fullName evidence="1">Cell division protein ZapA</fullName>
    </submittedName>
</protein>
<dbReference type="InterPro" id="IPR007838">
    <property type="entry name" value="Cell_div_ZapA-like"/>
</dbReference>
<gene>
    <name evidence="1" type="ORF">SAMN04488087_0465</name>
</gene>
<keyword evidence="1" id="KW-0131">Cell cycle</keyword>
<dbReference type="EMBL" id="FRAU01000001">
    <property type="protein sequence ID" value="SHK15299.1"/>
    <property type="molecule type" value="Genomic_DNA"/>
</dbReference>
<dbReference type="AlphaFoldDB" id="A0A1M6Q4V5"/>
<name>A0A1M6Q4V5_9BACT</name>
<dbReference type="InterPro" id="IPR036192">
    <property type="entry name" value="Cell_div_ZapA-like_sf"/>
</dbReference>
<keyword evidence="2" id="KW-1185">Reference proteome</keyword>
<dbReference type="Pfam" id="PF05164">
    <property type="entry name" value="ZapA"/>
    <property type="match status" value="1"/>
</dbReference>
<organism evidence="1 2">
    <name type="scientific">Rhodothermus profundi</name>
    <dbReference type="NCBI Taxonomy" id="633813"/>
    <lineage>
        <taxon>Bacteria</taxon>
        <taxon>Pseudomonadati</taxon>
        <taxon>Rhodothermota</taxon>
        <taxon>Rhodothermia</taxon>
        <taxon>Rhodothermales</taxon>
        <taxon>Rhodothermaceae</taxon>
        <taxon>Rhodothermus</taxon>
    </lineage>
</organism>
<proteinExistence type="predicted"/>
<accession>A0A1M6Q4V5</accession>
<keyword evidence="1" id="KW-0132">Cell division</keyword>
<dbReference type="SUPFAM" id="SSF102829">
    <property type="entry name" value="Cell division protein ZapA-like"/>
    <property type="match status" value="1"/>
</dbReference>
<sequence>MGRSYPLRVRPEDEALMYQLAATVDEKMRAFREAHPEQSELTAAVIVALSLAEALYEAREALRELDETFCEAVQELLALLEHPESVVALPEQPARDAI</sequence>
<dbReference type="STRING" id="633813.SAMN04488087_0465"/>
<dbReference type="Proteomes" id="UP000185812">
    <property type="component" value="Unassembled WGS sequence"/>
</dbReference>